<evidence type="ECO:0000259" key="2">
    <source>
        <dbReference type="SMART" id="SM00014"/>
    </source>
</evidence>
<dbReference type="Pfam" id="PF01569">
    <property type="entry name" value="PAP2"/>
    <property type="match status" value="1"/>
</dbReference>
<feature type="transmembrane region" description="Helical" evidence="1">
    <location>
        <begin position="138"/>
        <end position="156"/>
    </location>
</feature>
<dbReference type="InterPro" id="IPR036938">
    <property type="entry name" value="PAP2/HPO_sf"/>
</dbReference>
<feature type="transmembrane region" description="Helical" evidence="1">
    <location>
        <begin position="43"/>
        <end position="62"/>
    </location>
</feature>
<name>A0ABX6P5L8_9BURK</name>
<evidence type="ECO:0000256" key="1">
    <source>
        <dbReference type="SAM" id="Phobius"/>
    </source>
</evidence>
<feature type="domain" description="Phosphatidic acid phosphatase type 2/haloperoxidase" evidence="2">
    <location>
        <begin position="68"/>
        <end position="181"/>
    </location>
</feature>
<sequence>MAVLAWQVTTGGVLAGHDLRITLWLASHRQGWLTRAMLAVSEVHRTVGILGATAAVAAWLLWLRRRREALALLVIPAAMLLNVGMKNVFQRIRPALDEPLVHLTTFSFPSGHAVASTVFYGTLCGIALAHLRTRSRRIAAIAAALSMVVLVCFSRVYLGAHFLTDVVAGVAMGAAWLLLARRALS</sequence>
<reference evidence="3 4" key="1">
    <citation type="submission" date="2020-05" db="EMBL/GenBank/DDBJ databases">
        <title>Ramlibacter rhizophilus sp. nov., isolated from rhizosphere soil of national flower Mugunghwa from South Korea.</title>
        <authorList>
            <person name="Zheng-Fei Y."/>
            <person name="Huan T."/>
        </authorList>
    </citation>
    <scope>NUCLEOTIDE SEQUENCE [LARGE SCALE GENOMIC DNA]</scope>
    <source>
        <strain evidence="3 4">H242</strain>
    </source>
</reference>
<accession>A0ABX6P5L8</accession>
<proteinExistence type="predicted"/>
<keyword evidence="1" id="KW-1133">Transmembrane helix</keyword>
<dbReference type="SMART" id="SM00014">
    <property type="entry name" value="acidPPc"/>
    <property type="match status" value="1"/>
</dbReference>
<gene>
    <name evidence="3" type="ORF">HK414_24610</name>
</gene>
<keyword evidence="4" id="KW-1185">Reference proteome</keyword>
<dbReference type="CDD" id="cd03392">
    <property type="entry name" value="PAP2_like_2"/>
    <property type="match status" value="1"/>
</dbReference>
<dbReference type="Proteomes" id="UP000500826">
    <property type="component" value="Chromosome"/>
</dbReference>
<dbReference type="InterPro" id="IPR000326">
    <property type="entry name" value="PAP2/HPO"/>
</dbReference>
<dbReference type="PANTHER" id="PTHR14969:SF13">
    <property type="entry name" value="AT30094P"/>
    <property type="match status" value="1"/>
</dbReference>
<organism evidence="3 4">
    <name type="scientific">Ramlibacter terrae</name>
    <dbReference type="NCBI Taxonomy" id="2732511"/>
    <lineage>
        <taxon>Bacteria</taxon>
        <taxon>Pseudomonadati</taxon>
        <taxon>Pseudomonadota</taxon>
        <taxon>Betaproteobacteria</taxon>
        <taxon>Burkholderiales</taxon>
        <taxon>Comamonadaceae</taxon>
        <taxon>Ramlibacter</taxon>
    </lineage>
</organism>
<dbReference type="EMBL" id="CP053418">
    <property type="protein sequence ID" value="QJW85395.1"/>
    <property type="molecule type" value="Genomic_DNA"/>
</dbReference>
<feature type="transmembrane region" description="Helical" evidence="1">
    <location>
        <begin position="162"/>
        <end position="180"/>
    </location>
</feature>
<protein>
    <submittedName>
        <fullName evidence="3">Phosphatase PAP2 family protein</fullName>
    </submittedName>
</protein>
<feature type="transmembrane region" description="Helical" evidence="1">
    <location>
        <begin position="69"/>
        <end position="89"/>
    </location>
</feature>
<keyword evidence="1" id="KW-0472">Membrane</keyword>
<keyword evidence="1" id="KW-0812">Transmembrane</keyword>
<evidence type="ECO:0000313" key="3">
    <source>
        <dbReference type="EMBL" id="QJW85395.1"/>
    </source>
</evidence>
<feature type="transmembrane region" description="Helical" evidence="1">
    <location>
        <begin position="109"/>
        <end position="131"/>
    </location>
</feature>
<dbReference type="SUPFAM" id="SSF48317">
    <property type="entry name" value="Acid phosphatase/Vanadium-dependent haloperoxidase"/>
    <property type="match status" value="1"/>
</dbReference>
<dbReference type="PANTHER" id="PTHR14969">
    <property type="entry name" value="SPHINGOSINE-1-PHOSPHATE PHOSPHOHYDROLASE"/>
    <property type="match status" value="1"/>
</dbReference>
<dbReference type="Gene3D" id="1.20.144.10">
    <property type="entry name" value="Phosphatidic acid phosphatase type 2/haloperoxidase"/>
    <property type="match status" value="2"/>
</dbReference>
<evidence type="ECO:0000313" key="4">
    <source>
        <dbReference type="Proteomes" id="UP000500826"/>
    </source>
</evidence>